<dbReference type="SUPFAM" id="SSF55724">
    <property type="entry name" value="Mog1p/PsbP-like"/>
    <property type="match status" value="1"/>
</dbReference>
<evidence type="ECO:0000313" key="1">
    <source>
        <dbReference type="EMBL" id="RVW15868.1"/>
    </source>
</evidence>
<protein>
    <submittedName>
        <fullName evidence="1">PsbP domain-containing protein 6, chloroplastic</fullName>
    </submittedName>
</protein>
<dbReference type="OrthoDB" id="512438at2759"/>
<dbReference type="Gene3D" id="3.40.1000.10">
    <property type="entry name" value="Mog1/PsbP, alpha/beta/alpha sandwich"/>
    <property type="match status" value="1"/>
</dbReference>
<dbReference type="EMBL" id="QGNW01002594">
    <property type="protein sequence ID" value="RVW15868.1"/>
    <property type="molecule type" value="Genomic_DNA"/>
</dbReference>
<evidence type="ECO:0000313" key="2">
    <source>
        <dbReference type="Proteomes" id="UP000288805"/>
    </source>
</evidence>
<dbReference type="AlphaFoldDB" id="A0A438BY47"/>
<dbReference type="InterPro" id="IPR016123">
    <property type="entry name" value="Mog1/PsbP_a/b/a-sand"/>
</dbReference>
<name>A0A438BY47_VITVI</name>
<reference evidence="1 2" key="1">
    <citation type="journal article" date="2018" name="PLoS Genet.">
        <title>Population sequencing reveals clonal diversity and ancestral inbreeding in the grapevine cultivar Chardonnay.</title>
        <authorList>
            <person name="Roach M.J."/>
            <person name="Johnson D.L."/>
            <person name="Bohlmann J."/>
            <person name="van Vuuren H.J."/>
            <person name="Jones S.J."/>
            <person name="Pretorius I.S."/>
            <person name="Schmidt S.A."/>
            <person name="Borneman A.R."/>
        </authorList>
    </citation>
    <scope>NUCLEOTIDE SEQUENCE [LARGE SCALE GENOMIC DNA]</scope>
    <source>
        <strain evidence="2">cv. Chardonnay</strain>
        <tissue evidence="1">Leaf</tissue>
    </source>
</reference>
<gene>
    <name evidence="1" type="primary">PPD6_1</name>
    <name evidence="1" type="ORF">CK203_073062</name>
</gene>
<organism evidence="1 2">
    <name type="scientific">Vitis vinifera</name>
    <name type="common">Grape</name>
    <dbReference type="NCBI Taxonomy" id="29760"/>
    <lineage>
        <taxon>Eukaryota</taxon>
        <taxon>Viridiplantae</taxon>
        <taxon>Streptophyta</taxon>
        <taxon>Embryophyta</taxon>
        <taxon>Tracheophyta</taxon>
        <taxon>Spermatophyta</taxon>
        <taxon>Magnoliopsida</taxon>
        <taxon>eudicotyledons</taxon>
        <taxon>Gunneridae</taxon>
        <taxon>Pentapetalae</taxon>
        <taxon>rosids</taxon>
        <taxon>Vitales</taxon>
        <taxon>Vitaceae</taxon>
        <taxon>Viteae</taxon>
        <taxon>Vitis</taxon>
    </lineage>
</organism>
<proteinExistence type="predicted"/>
<comment type="caution">
    <text evidence="1">The sequence shown here is derived from an EMBL/GenBank/DDBJ whole genome shotgun (WGS) entry which is preliminary data.</text>
</comment>
<accession>A0A438BY47</accession>
<sequence length="125" mass="14187">MFMTPWSLLLQAEELSMVPHQLKICWDMSNPDLSIPQNRILGRKLSWFCNVLGLMLLHLGCQLKIFLPLYYKYVLETPFALTGSHNLAKATAKGNSVVLFVASANDKQWQASQKTLKAMLDSFQV</sequence>
<dbReference type="Proteomes" id="UP000288805">
    <property type="component" value="Unassembled WGS sequence"/>
</dbReference>